<organism evidence="1">
    <name type="scientific">bioreactor metagenome</name>
    <dbReference type="NCBI Taxonomy" id="1076179"/>
    <lineage>
        <taxon>unclassified sequences</taxon>
        <taxon>metagenomes</taxon>
        <taxon>ecological metagenomes</taxon>
    </lineage>
</organism>
<dbReference type="GO" id="GO:0004812">
    <property type="term" value="F:aminoacyl-tRNA ligase activity"/>
    <property type="evidence" value="ECO:0007669"/>
    <property type="project" value="InterPro"/>
</dbReference>
<accession>A0A645H2Y1</accession>
<dbReference type="Gene3D" id="1.20.120.1910">
    <property type="entry name" value="Cysteine-tRNA ligase, C-terminal anti-codon recognition domain"/>
    <property type="match status" value="1"/>
</dbReference>
<evidence type="ECO:0008006" key="2">
    <source>
        <dbReference type="Google" id="ProtNLM"/>
    </source>
</evidence>
<dbReference type="AlphaFoldDB" id="A0A645H2Y1"/>
<reference evidence="1" key="1">
    <citation type="submission" date="2019-08" db="EMBL/GenBank/DDBJ databases">
        <authorList>
            <person name="Kucharzyk K."/>
            <person name="Murdoch R.W."/>
            <person name="Higgins S."/>
            <person name="Loffler F."/>
        </authorList>
    </citation>
    <scope>NUCLEOTIDE SEQUENCE</scope>
</reference>
<dbReference type="GO" id="GO:0005524">
    <property type="term" value="F:ATP binding"/>
    <property type="evidence" value="ECO:0007669"/>
    <property type="project" value="InterPro"/>
</dbReference>
<proteinExistence type="predicted"/>
<dbReference type="GO" id="GO:0006418">
    <property type="term" value="P:tRNA aminoacylation for protein translation"/>
    <property type="evidence" value="ECO:0007669"/>
    <property type="project" value="InterPro"/>
</dbReference>
<dbReference type="SUPFAM" id="SSF47323">
    <property type="entry name" value="Anticodon-binding domain of a subclass of class I aminoacyl-tRNA synthetases"/>
    <property type="match status" value="1"/>
</dbReference>
<name>A0A645H2Y1_9ZZZZ</name>
<dbReference type="InterPro" id="IPR009080">
    <property type="entry name" value="tRNAsynth_Ia_anticodon-bd"/>
</dbReference>
<dbReference type="EMBL" id="VSSQ01085062">
    <property type="protein sequence ID" value="MPN32846.1"/>
    <property type="molecule type" value="Genomic_DNA"/>
</dbReference>
<evidence type="ECO:0000313" key="1">
    <source>
        <dbReference type="EMBL" id="MPN32846.1"/>
    </source>
</evidence>
<comment type="caution">
    <text evidence="1">The sequence shown here is derived from an EMBL/GenBank/DDBJ whole genome shotgun (WGS) entry which is preliminary data.</text>
</comment>
<gene>
    <name evidence="1" type="ORF">SDC9_180328</name>
</gene>
<sequence length="83" mass="9638">MEIFETMKVLNRELRQQPNDWNRITGLRNAIIKMLTVLGIVYVKPILTAEDTEQFNAWEAARLAKDYQKADEFRQALSAKGLI</sequence>
<protein>
    <recommendedName>
        <fullName evidence="2">Cysteine--tRNA ligase</fullName>
    </recommendedName>
</protein>